<dbReference type="InterPro" id="IPR010987">
    <property type="entry name" value="Glutathione-S-Trfase_C-like"/>
</dbReference>
<dbReference type="PANTHER" id="PTHR44051:SF9">
    <property type="entry name" value="GLUTATHIONE S-TRANSFERASE 1"/>
    <property type="match status" value="1"/>
</dbReference>
<dbReference type="SFLD" id="SFLDS00019">
    <property type="entry name" value="Glutathione_Transferase_(cytos"/>
    <property type="match status" value="1"/>
</dbReference>
<dbReference type="GO" id="GO:0004364">
    <property type="term" value="F:glutathione transferase activity"/>
    <property type="evidence" value="ECO:0007669"/>
    <property type="project" value="UniProtKB-EC"/>
</dbReference>
<protein>
    <recommendedName>
        <fullName evidence="1">glutathione transferase</fullName>
        <ecNumber evidence="1">2.5.1.18</ecNumber>
    </recommendedName>
</protein>
<dbReference type="Proteomes" id="UP000052268">
    <property type="component" value="Unassembled WGS sequence"/>
</dbReference>
<dbReference type="Gene3D" id="1.20.1050.10">
    <property type="match status" value="1"/>
</dbReference>
<dbReference type="GO" id="GO:0004601">
    <property type="term" value="F:peroxidase activity"/>
    <property type="evidence" value="ECO:0007669"/>
    <property type="project" value="UniProtKB-ARBA"/>
</dbReference>
<dbReference type="FunFam" id="3.40.30.10:FF:000156">
    <property type="entry name" value="Glutathione S-transferase 1"/>
    <property type="match status" value="1"/>
</dbReference>
<dbReference type="EC" id="2.5.1.18" evidence="1"/>
<dbReference type="InterPro" id="IPR004045">
    <property type="entry name" value="Glutathione_S-Trfase_N"/>
</dbReference>
<dbReference type="SFLD" id="SFLDG00358">
    <property type="entry name" value="Main_(cytGST)"/>
    <property type="match status" value="1"/>
</dbReference>
<evidence type="ECO:0000256" key="1">
    <source>
        <dbReference type="ARBA" id="ARBA00012452"/>
    </source>
</evidence>
<accession>A0A0J7XJV8</accession>
<dbReference type="PATRIC" id="fig|1114963.3.peg.4179"/>
<evidence type="ECO:0000313" key="6">
    <source>
        <dbReference type="EMBL" id="KMS51992.1"/>
    </source>
</evidence>
<dbReference type="AlphaFoldDB" id="A0A0J7XJV8"/>
<keyword evidence="7" id="KW-1185">Reference proteome</keyword>
<comment type="caution">
    <text evidence="6">The sequence shown here is derived from an EMBL/GenBank/DDBJ whole genome shotgun (WGS) entry which is preliminary data.</text>
</comment>
<evidence type="ECO:0000259" key="4">
    <source>
        <dbReference type="PROSITE" id="PS50404"/>
    </source>
</evidence>
<dbReference type="OrthoDB" id="9810080at2"/>
<dbReference type="Gene3D" id="3.40.30.10">
    <property type="entry name" value="Glutaredoxin"/>
    <property type="match status" value="1"/>
</dbReference>
<feature type="domain" description="GST C-terminal" evidence="5">
    <location>
        <begin position="87"/>
        <end position="207"/>
    </location>
</feature>
<dbReference type="GO" id="GO:0005737">
    <property type="term" value="C:cytoplasm"/>
    <property type="evidence" value="ECO:0007669"/>
    <property type="project" value="UniProtKB-ARBA"/>
</dbReference>
<dbReference type="InterPro" id="IPR004046">
    <property type="entry name" value="GST_C"/>
</dbReference>
<gene>
    <name evidence="6" type="ORF">V474_02785</name>
</gene>
<dbReference type="RefSeq" id="WP_059153146.1">
    <property type="nucleotide sequence ID" value="NZ_KQ130457.1"/>
</dbReference>
<dbReference type="PANTHER" id="PTHR44051">
    <property type="entry name" value="GLUTATHIONE S-TRANSFERASE-RELATED"/>
    <property type="match status" value="1"/>
</dbReference>
<evidence type="ECO:0000256" key="3">
    <source>
        <dbReference type="ARBA" id="ARBA00047960"/>
    </source>
</evidence>
<dbReference type="Pfam" id="PF13409">
    <property type="entry name" value="GST_N_2"/>
    <property type="match status" value="1"/>
</dbReference>
<evidence type="ECO:0000313" key="7">
    <source>
        <dbReference type="Proteomes" id="UP000052268"/>
    </source>
</evidence>
<dbReference type="InterPro" id="IPR040079">
    <property type="entry name" value="Glutathione_S-Trfase"/>
</dbReference>
<dbReference type="CDD" id="cd03046">
    <property type="entry name" value="GST_N_GTT1_like"/>
    <property type="match status" value="1"/>
</dbReference>
<evidence type="ECO:0000256" key="2">
    <source>
        <dbReference type="ARBA" id="ARBA00022679"/>
    </source>
</evidence>
<comment type="catalytic activity">
    <reaction evidence="3">
        <text>RX + glutathione = an S-substituted glutathione + a halide anion + H(+)</text>
        <dbReference type="Rhea" id="RHEA:16437"/>
        <dbReference type="ChEBI" id="CHEBI:15378"/>
        <dbReference type="ChEBI" id="CHEBI:16042"/>
        <dbReference type="ChEBI" id="CHEBI:17792"/>
        <dbReference type="ChEBI" id="CHEBI:57925"/>
        <dbReference type="ChEBI" id="CHEBI:90779"/>
        <dbReference type="EC" id="2.5.1.18"/>
    </reaction>
</comment>
<reference evidence="6 7" key="1">
    <citation type="journal article" date="2015" name="G3 (Bethesda)">
        <title>Insights into Ongoing Evolution of the Hexachlorocyclohexane Catabolic Pathway from Comparative Genomics of Ten Sphingomonadaceae Strains.</title>
        <authorList>
            <person name="Pearce S.L."/>
            <person name="Oakeshott J.G."/>
            <person name="Pandey G."/>
        </authorList>
    </citation>
    <scope>NUCLEOTIDE SEQUENCE [LARGE SCALE GENOMIC DNA]</scope>
    <source>
        <strain evidence="6 7">LL02</strain>
    </source>
</reference>
<feature type="domain" description="GST N-terminal" evidence="4">
    <location>
        <begin position="1"/>
        <end position="81"/>
    </location>
</feature>
<dbReference type="PROSITE" id="PS50404">
    <property type="entry name" value="GST_NTER"/>
    <property type="match status" value="1"/>
</dbReference>
<dbReference type="SUPFAM" id="SSF52833">
    <property type="entry name" value="Thioredoxin-like"/>
    <property type="match status" value="1"/>
</dbReference>
<sequence length="212" mass="23627">MLTVHHLGMSQSDRIVWLCEELGIAYDFVRYDRDPVTRLAPPEYSALHPAGTAPVITDGDFVLGESAAIVEYIIHRYGDGRLAVAPNEPGYADYLFWFHFANGSFMPAGMMGMITGLIREDATAALHSLTRRLDRAWDNVDARLARSRFLAGDTLTAADIMTVFPLTTMRLFAARDLAAYPNVRRYLKEIGERPAFQRAMAKADPGFTVPLD</sequence>
<dbReference type="PROSITE" id="PS50405">
    <property type="entry name" value="GST_CTER"/>
    <property type="match status" value="1"/>
</dbReference>
<evidence type="ECO:0000259" key="5">
    <source>
        <dbReference type="PROSITE" id="PS50405"/>
    </source>
</evidence>
<name>A0A0J7XJV8_9SPHN</name>
<organism evidence="6 7">
    <name type="scientific">Novosphingobium barchaimii LL02</name>
    <dbReference type="NCBI Taxonomy" id="1114963"/>
    <lineage>
        <taxon>Bacteria</taxon>
        <taxon>Pseudomonadati</taxon>
        <taxon>Pseudomonadota</taxon>
        <taxon>Alphaproteobacteria</taxon>
        <taxon>Sphingomonadales</taxon>
        <taxon>Sphingomonadaceae</taxon>
        <taxon>Novosphingobium</taxon>
    </lineage>
</organism>
<dbReference type="EMBL" id="JACU01000010">
    <property type="protein sequence ID" value="KMS51992.1"/>
    <property type="molecule type" value="Genomic_DNA"/>
</dbReference>
<dbReference type="SUPFAM" id="SSF47616">
    <property type="entry name" value="GST C-terminal domain-like"/>
    <property type="match status" value="1"/>
</dbReference>
<dbReference type="InterPro" id="IPR036282">
    <property type="entry name" value="Glutathione-S-Trfase_C_sf"/>
</dbReference>
<proteinExistence type="predicted"/>
<dbReference type="Pfam" id="PF00043">
    <property type="entry name" value="GST_C"/>
    <property type="match status" value="1"/>
</dbReference>
<keyword evidence="2 6" id="KW-0808">Transferase</keyword>
<dbReference type="SFLD" id="SFLDG01150">
    <property type="entry name" value="Main.1:_Beta-like"/>
    <property type="match status" value="1"/>
</dbReference>
<dbReference type="InterPro" id="IPR036249">
    <property type="entry name" value="Thioredoxin-like_sf"/>
</dbReference>